<dbReference type="PANTHER" id="PTHR23088:SF27">
    <property type="entry name" value="DEAMINATED GLUTATHIONE AMIDASE"/>
    <property type="match status" value="1"/>
</dbReference>
<dbReference type="GO" id="GO:0016787">
    <property type="term" value="F:hydrolase activity"/>
    <property type="evidence" value="ECO:0007669"/>
    <property type="project" value="UniProtKB-KW"/>
</dbReference>
<evidence type="ECO:0000313" key="4">
    <source>
        <dbReference type="Proteomes" id="UP000198636"/>
    </source>
</evidence>
<dbReference type="Proteomes" id="UP000198636">
    <property type="component" value="Unassembled WGS sequence"/>
</dbReference>
<feature type="domain" description="CN hydrolase" evidence="2">
    <location>
        <begin position="5"/>
        <end position="243"/>
    </location>
</feature>
<dbReference type="InterPro" id="IPR036526">
    <property type="entry name" value="C-N_Hydrolase_sf"/>
</dbReference>
<gene>
    <name evidence="3" type="ORF">SAMN03080606_03655</name>
</gene>
<dbReference type="AlphaFoldDB" id="A0A1G5KP61"/>
<dbReference type="RefSeq" id="WP_330389223.1">
    <property type="nucleotide sequence ID" value="NZ_FMUS01000029.1"/>
</dbReference>
<dbReference type="PANTHER" id="PTHR23088">
    <property type="entry name" value="NITRILASE-RELATED"/>
    <property type="match status" value="1"/>
</dbReference>
<dbReference type="SUPFAM" id="SSF56317">
    <property type="entry name" value="Carbon-nitrogen hydrolase"/>
    <property type="match status" value="1"/>
</dbReference>
<organism evidence="3 4">
    <name type="scientific">Alkaliphilus peptidifermentans DSM 18978</name>
    <dbReference type="NCBI Taxonomy" id="1120976"/>
    <lineage>
        <taxon>Bacteria</taxon>
        <taxon>Bacillati</taxon>
        <taxon>Bacillota</taxon>
        <taxon>Clostridia</taxon>
        <taxon>Peptostreptococcales</taxon>
        <taxon>Natronincolaceae</taxon>
        <taxon>Alkaliphilus</taxon>
    </lineage>
</organism>
<accession>A0A1G5KP61</accession>
<sequence length="286" mass="32289">MMQPTKIALVQMQAIINNKQRNLAKIKEYIKQASNNGCHIICFPETAVHGYSKSLYLEGAEPISEIADELKVMSEEYGICILVGMTEGAENNKKPYITQLVIMPKKETAFYRKTHLGESEKAYFSHGNSLPVFQTATAKIGVQICWELHFPEISTIMSLNGAEIIFAPHASPNIIGDRREIWLKYLVARAYDNKVYIAACNLIGENGKGQCFGGGALVIDPKGNVIAEDFNGQESILYVDLSNEKVNRVRTKKAKTMKDRFYLQSRRPELYKDLVNIRSEYNKAHF</sequence>
<dbReference type="InterPro" id="IPR003010">
    <property type="entry name" value="C-N_Hydrolase"/>
</dbReference>
<dbReference type="PROSITE" id="PS50263">
    <property type="entry name" value="CN_HYDROLASE"/>
    <property type="match status" value="1"/>
</dbReference>
<name>A0A1G5KP61_9FIRM</name>
<dbReference type="Pfam" id="PF00795">
    <property type="entry name" value="CN_hydrolase"/>
    <property type="match status" value="1"/>
</dbReference>
<reference evidence="3 4" key="1">
    <citation type="submission" date="2016-10" db="EMBL/GenBank/DDBJ databases">
        <authorList>
            <person name="de Groot N.N."/>
        </authorList>
    </citation>
    <scope>NUCLEOTIDE SEQUENCE [LARGE SCALE GENOMIC DNA]</scope>
    <source>
        <strain evidence="3 4">DSM 18978</strain>
    </source>
</reference>
<comment type="similarity">
    <text evidence="1">Belongs to the carbon-nitrogen hydrolase superfamily. NIT1/NIT2 family.</text>
</comment>
<keyword evidence="4" id="KW-1185">Reference proteome</keyword>
<proteinExistence type="inferred from homology"/>
<keyword evidence="3" id="KW-0378">Hydrolase</keyword>
<dbReference type="Gene3D" id="3.60.110.10">
    <property type="entry name" value="Carbon-nitrogen hydrolase"/>
    <property type="match status" value="1"/>
</dbReference>
<dbReference type="STRING" id="1120976.SAMN03080606_03655"/>
<evidence type="ECO:0000313" key="3">
    <source>
        <dbReference type="EMBL" id="SCZ02385.1"/>
    </source>
</evidence>
<dbReference type="EMBL" id="FMUS01000029">
    <property type="protein sequence ID" value="SCZ02385.1"/>
    <property type="molecule type" value="Genomic_DNA"/>
</dbReference>
<evidence type="ECO:0000256" key="1">
    <source>
        <dbReference type="ARBA" id="ARBA00010613"/>
    </source>
</evidence>
<protein>
    <submittedName>
        <fullName evidence="3">Predicted amidohydrolase</fullName>
    </submittedName>
</protein>
<evidence type="ECO:0000259" key="2">
    <source>
        <dbReference type="PROSITE" id="PS50263"/>
    </source>
</evidence>